<dbReference type="InterPro" id="IPR043504">
    <property type="entry name" value="Peptidase_S1_PA_chymotrypsin"/>
</dbReference>
<evidence type="ECO:0000256" key="6">
    <source>
        <dbReference type="ARBA" id="ARBA00023157"/>
    </source>
</evidence>
<evidence type="ECO:0000256" key="5">
    <source>
        <dbReference type="ARBA" id="ARBA00022825"/>
    </source>
</evidence>
<dbReference type="InterPro" id="IPR001254">
    <property type="entry name" value="Trypsin_dom"/>
</dbReference>
<dbReference type="OrthoDB" id="5565075at2759"/>
<dbReference type="PROSITE" id="PS00134">
    <property type="entry name" value="TRYPSIN_HIS"/>
    <property type="match status" value="1"/>
</dbReference>
<name>A0A9N9SY32_DIABA</name>
<keyword evidence="3 7" id="KW-0645">Protease</keyword>
<dbReference type="AlphaFoldDB" id="A0A9N9SY32"/>
<evidence type="ECO:0000256" key="1">
    <source>
        <dbReference type="ARBA" id="ARBA00004239"/>
    </source>
</evidence>
<organism evidence="9 10">
    <name type="scientific">Diabrotica balteata</name>
    <name type="common">Banded cucumber beetle</name>
    <dbReference type="NCBI Taxonomy" id="107213"/>
    <lineage>
        <taxon>Eukaryota</taxon>
        <taxon>Metazoa</taxon>
        <taxon>Ecdysozoa</taxon>
        <taxon>Arthropoda</taxon>
        <taxon>Hexapoda</taxon>
        <taxon>Insecta</taxon>
        <taxon>Pterygota</taxon>
        <taxon>Neoptera</taxon>
        <taxon>Endopterygota</taxon>
        <taxon>Coleoptera</taxon>
        <taxon>Polyphaga</taxon>
        <taxon>Cucujiformia</taxon>
        <taxon>Chrysomeloidea</taxon>
        <taxon>Chrysomelidae</taxon>
        <taxon>Galerucinae</taxon>
        <taxon>Diabroticina</taxon>
        <taxon>Diabroticites</taxon>
        <taxon>Diabrotica</taxon>
    </lineage>
</organism>
<dbReference type="PANTHER" id="PTHR24276:SF91">
    <property type="entry name" value="AT26814P-RELATED"/>
    <property type="match status" value="1"/>
</dbReference>
<comment type="subcellular location">
    <subcellularLocation>
        <location evidence="1">Secreted</location>
        <location evidence="1">Extracellular space</location>
    </subcellularLocation>
</comment>
<dbReference type="SUPFAM" id="SSF50494">
    <property type="entry name" value="Trypsin-like serine proteases"/>
    <property type="match status" value="1"/>
</dbReference>
<dbReference type="InterPro" id="IPR001314">
    <property type="entry name" value="Peptidase_S1A"/>
</dbReference>
<accession>A0A9N9SY32</accession>
<dbReference type="CDD" id="cd00190">
    <property type="entry name" value="Tryp_SPc"/>
    <property type="match status" value="1"/>
</dbReference>
<evidence type="ECO:0000256" key="2">
    <source>
        <dbReference type="ARBA" id="ARBA00007664"/>
    </source>
</evidence>
<dbReference type="GO" id="GO:0004252">
    <property type="term" value="F:serine-type endopeptidase activity"/>
    <property type="evidence" value="ECO:0007669"/>
    <property type="project" value="InterPro"/>
</dbReference>
<dbReference type="GO" id="GO:0006508">
    <property type="term" value="P:proteolysis"/>
    <property type="evidence" value="ECO:0007669"/>
    <property type="project" value="UniProtKB-KW"/>
</dbReference>
<keyword evidence="4 7" id="KW-0378">Hydrolase</keyword>
<evidence type="ECO:0000313" key="10">
    <source>
        <dbReference type="Proteomes" id="UP001153709"/>
    </source>
</evidence>
<dbReference type="InterPro" id="IPR009003">
    <property type="entry name" value="Peptidase_S1_PA"/>
</dbReference>
<keyword evidence="10" id="KW-1185">Reference proteome</keyword>
<reference evidence="9" key="1">
    <citation type="submission" date="2022-01" db="EMBL/GenBank/DDBJ databases">
        <authorList>
            <person name="King R."/>
        </authorList>
    </citation>
    <scope>NUCLEOTIDE SEQUENCE</scope>
</reference>
<keyword evidence="5 7" id="KW-0720">Serine protease</keyword>
<dbReference type="FunFam" id="2.40.10.10:FF:000036">
    <property type="entry name" value="Trypsin beta"/>
    <property type="match status" value="1"/>
</dbReference>
<comment type="similarity">
    <text evidence="2">Belongs to the peptidase S1 family.</text>
</comment>
<evidence type="ECO:0000256" key="3">
    <source>
        <dbReference type="ARBA" id="ARBA00022670"/>
    </source>
</evidence>
<dbReference type="PROSITE" id="PS50240">
    <property type="entry name" value="TRYPSIN_DOM"/>
    <property type="match status" value="1"/>
</dbReference>
<dbReference type="Gene3D" id="2.40.10.10">
    <property type="entry name" value="Trypsin-like serine proteases"/>
    <property type="match status" value="2"/>
</dbReference>
<evidence type="ECO:0000256" key="4">
    <source>
        <dbReference type="ARBA" id="ARBA00022801"/>
    </source>
</evidence>
<evidence type="ECO:0000313" key="9">
    <source>
        <dbReference type="EMBL" id="CAG9830271.1"/>
    </source>
</evidence>
<protein>
    <recommendedName>
        <fullName evidence="8">Peptidase S1 domain-containing protein</fullName>
    </recommendedName>
</protein>
<proteinExistence type="inferred from homology"/>
<feature type="domain" description="Peptidase S1" evidence="8">
    <location>
        <begin position="15"/>
        <end position="247"/>
    </location>
</feature>
<dbReference type="PRINTS" id="PR00722">
    <property type="entry name" value="CHYMOTRYPSIN"/>
</dbReference>
<dbReference type="EMBL" id="OU898277">
    <property type="protein sequence ID" value="CAG9830271.1"/>
    <property type="molecule type" value="Genomic_DNA"/>
</dbReference>
<keyword evidence="6" id="KW-1015">Disulfide bond</keyword>
<gene>
    <name evidence="9" type="ORF">DIABBA_LOCUS3992</name>
</gene>
<dbReference type="Pfam" id="PF00089">
    <property type="entry name" value="Trypsin"/>
    <property type="match status" value="1"/>
</dbReference>
<evidence type="ECO:0000259" key="8">
    <source>
        <dbReference type="PROSITE" id="PS50240"/>
    </source>
</evidence>
<dbReference type="PROSITE" id="PS00135">
    <property type="entry name" value="TRYPSIN_SER"/>
    <property type="match status" value="1"/>
</dbReference>
<dbReference type="SMART" id="SM00020">
    <property type="entry name" value="Tryp_SPc"/>
    <property type="match status" value="1"/>
</dbReference>
<evidence type="ECO:0000256" key="7">
    <source>
        <dbReference type="RuleBase" id="RU363034"/>
    </source>
</evidence>
<dbReference type="InterPro" id="IPR018114">
    <property type="entry name" value="TRYPSIN_HIS"/>
</dbReference>
<dbReference type="InterPro" id="IPR050430">
    <property type="entry name" value="Peptidase_S1"/>
</dbReference>
<sequence>MNFIKFGDTNQALKIINGNPAKPHQFPYQVGMYVYTSSRSDFCGGSLISKNYVLTAAHCVDKAVKVNMVFGAHNITNPDESSQVRLSSTSFIVHEGWDGENINENDIALIKLPSPVQTSTVIKTVSIAAGTNKYVNSVGNVAGWGLTKNSQTVVTPVLRYISPSILSNDDCKKVDQDYEAVILDTLLCSNPGSHKQGTCQGDSGGPLVVDGVQIGIVSFGSTDCEEGKPSIFTRVTEYHDWIAKHSDVKF</sequence>
<dbReference type="Proteomes" id="UP001153709">
    <property type="component" value="Chromosome 2"/>
</dbReference>
<dbReference type="GO" id="GO:0005576">
    <property type="term" value="C:extracellular region"/>
    <property type="evidence" value="ECO:0007669"/>
    <property type="project" value="UniProtKB-SubCell"/>
</dbReference>
<dbReference type="InterPro" id="IPR033116">
    <property type="entry name" value="TRYPSIN_SER"/>
</dbReference>
<dbReference type="PANTHER" id="PTHR24276">
    <property type="entry name" value="POLYSERASE-RELATED"/>
    <property type="match status" value="1"/>
</dbReference>